<sequence length="556" mass="59869">MTIADPPPTDGSHAEQAAHHHLTSDDVCLEDLGYRPELKRNFSKMETFGVAFSIMGVVPSIASTIFYNLPYGGPVGMIWGWAVSAFLIMFIGLAMADLASSMPTSGGLYFWTHRLSPAKYRNFLAWMVGYNSFLGNVAAISSLAWACAGIFFATRSLIDENFAPSVGATFGLYCGILFFCGLFCAYCTTIFARLQTPSVILNVALALVTIIGLPIARRGELNTAKFTFTGWENLYNYPKGFTFFMSMMAPVWTICSFDCAVSISEEASNASVAVPAAIVGAIGSAGVLGTLILIVLALCMGPSVEDINNSPIGQPLATIYFLGFGTKGTVALWSFICISQLSMTASLILPASRQAFAFARDGALPFSKFFYHVDKYSGTPVRTVWLVCGAAVPLGLLGFADPASGAAINAIFALAIMGPYVAYGIPIFARVVWGKSLFKPGPWYLGKLSIPVAIIALVWMVFAFVLFCFPADMHPSAGEMNYAIVVTVAVWLFAICFWYFPKTGGKTYFTGPRTEDLTEDILTSDYAETHDYNGHSVDAKKVDGASITTSPVGHHS</sequence>
<keyword evidence="5 6" id="KW-0472">Membrane</keyword>
<keyword evidence="4 6" id="KW-1133">Transmembrane helix</keyword>
<dbReference type="STRING" id="105984.A0A427XEQ2"/>
<evidence type="ECO:0000313" key="8">
    <source>
        <dbReference type="Proteomes" id="UP000279236"/>
    </source>
</evidence>
<dbReference type="GO" id="GO:0016020">
    <property type="term" value="C:membrane"/>
    <property type="evidence" value="ECO:0007669"/>
    <property type="project" value="UniProtKB-SubCell"/>
</dbReference>
<dbReference type="GO" id="GO:0022857">
    <property type="term" value="F:transmembrane transporter activity"/>
    <property type="evidence" value="ECO:0007669"/>
    <property type="project" value="InterPro"/>
</dbReference>
<dbReference type="Gene3D" id="1.20.1740.10">
    <property type="entry name" value="Amino acid/polyamine transporter I"/>
    <property type="match status" value="1"/>
</dbReference>
<evidence type="ECO:0000256" key="6">
    <source>
        <dbReference type="SAM" id="Phobius"/>
    </source>
</evidence>
<dbReference type="PANTHER" id="PTHR45649:SF6">
    <property type="entry name" value="GABA-SPECIFIC PERMEASE"/>
    <property type="match status" value="1"/>
</dbReference>
<accession>A0A427XEQ2</accession>
<feature type="transmembrane region" description="Helical" evidence="6">
    <location>
        <begin position="383"/>
        <end position="400"/>
    </location>
</feature>
<comment type="subcellular location">
    <subcellularLocation>
        <location evidence="1">Membrane</location>
        <topology evidence="1">Multi-pass membrane protein</topology>
    </subcellularLocation>
</comment>
<keyword evidence="8" id="KW-1185">Reference proteome</keyword>
<evidence type="ECO:0000256" key="2">
    <source>
        <dbReference type="ARBA" id="ARBA00022448"/>
    </source>
</evidence>
<comment type="caution">
    <text evidence="7">The sequence shown here is derived from an EMBL/GenBank/DDBJ whole genome shotgun (WGS) entry which is preliminary data.</text>
</comment>
<feature type="transmembrane region" description="Helical" evidence="6">
    <location>
        <begin position="48"/>
        <end position="67"/>
    </location>
</feature>
<feature type="transmembrane region" description="Helical" evidence="6">
    <location>
        <begin position="199"/>
        <end position="216"/>
    </location>
</feature>
<protein>
    <submittedName>
        <fullName evidence="7">GABA-specific high-affinity permease</fullName>
    </submittedName>
</protein>
<feature type="transmembrane region" description="Helical" evidence="6">
    <location>
        <begin position="241"/>
        <end position="261"/>
    </location>
</feature>
<proteinExistence type="predicted"/>
<dbReference type="AlphaFoldDB" id="A0A427XEQ2"/>
<feature type="transmembrane region" description="Helical" evidence="6">
    <location>
        <begin position="170"/>
        <end position="192"/>
    </location>
</feature>
<dbReference type="InterPro" id="IPR002293">
    <property type="entry name" value="AA/rel_permease1"/>
</dbReference>
<name>A0A427XEQ2_9TREE</name>
<feature type="transmembrane region" description="Helical" evidence="6">
    <location>
        <begin position="79"/>
        <end position="112"/>
    </location>
</feature>
<evidence type="ECO:0000313" key="7">
    <source>
        <dbReference type="EMBL" id="RSH77227.1"/>
    </source>
</evidence>
<dbReference type="Pfam" id="PF13520">
    <property type="entry name" value="AA_permease_2"/>
    <property type="match status" value="1"/>
</dbReference>
<dbReference type="PIRSF" id="PIRSF006060">
    <property type="entry name" value="AA_transporter"/>
    <property type="match status" value="1"/>
</dbReference>
<dbReference type="EMBL" id="RSCE01000017">
    <property type="protein sequence ID" value="RSH77227.1"/>
    <property type="molecule type" value="Genomic_DNA"/>
</dbReference>
<reference evidence="7 8" key="1">
    <citation type="submission" date="2018-11" db="EMBL/GenBank/DDBJ databases">
        <title>Genome sequence of Apiotrichum porosum DSM 27194.</title>
        <authorList>
            <person name="Aliyu H."/>
            <person name="Gorte O."/>
            <person name="Ochsenreither K."/>
        </authorList>
    </citation>
    <scope>NUCLEOTIDE SEQUENCE [LARGE SCALE GENOMIC DNA]</scope>
    <source>
        <strain evidence="7 8">DSM 27194</strain>
    </source>
</reference>
<dbReference type="OrthoDB" id="4476201at2759"/>
<evidence type="ECO:0000256" key="4">
    <source>
        <dbReference type="ARBA" id="ARBA00022989"/>
    </source>
</evidence>
<evidence type="ECO:0000256" key="3">
    <source>
        <dbReference type="ARBA" id="ARBA00022692"/>
    </source>
</evidence>
<feature type="transmembrane region" description="Helical" evidence="6">
    <location>
        <begin position="450"/>
        <end position="469"/>
    </location>
</feature>
<dbReference type="PANTHER" id="PTHR45649">
    <property type="entry name" value="AMINO-ACID PERMEASE BAT1"/>
    <property type="match status" value="1"/>
</dbReference>
<organism evidence="7 8">
    <name type="scientific">Apiotrichum porosum</name>
    <dbReference type="NCBI Taxonomy" id="105984"/>
    <lineage>
        <taxon>Eukaryota</taxon>
        <taxon>Fungi</taxon>
        <taxon>Dikarya</taxon>
        <taxon>Basidiomycota</taxon>
        <taxon>Agaricomycotina</taxon>
        <taxon>Tremellomycetes</taxon>
        <taxon>Trichosporonales</taxon>
        <taxon>Trichosporonaceae</taxon>
        <taxon>Apiotrichum</taxon>
    </lineage>
</organism>
<keyword evidence="2" id="KW-0813">Transport</keyword>
<feature type="transmembrane region" description="Helical" evidence="6">
    <location>
        <begin position="273"/>
        <end position="298"/>
    </location>
</feature>
<feature type="transmembrane region" description="Helical" evidence="6">
    <location>
        <begin position="133"/>
        <end position="158"/>
    </location>
</feature>
<dbReference type="Proteomes" id="UP000279236">
    <property type="component" value="Unassembled WGS sequence"/>
</dbReference>
<evidence type="ECO:0000256" key="5">
    <source>
        <dbReference type="ARBA" id="ARBA00023136"/>
    </source>
</evidence>
<dbReference type="RefSeq" id="XP_028472374.1">
    <property type="nucleotide sequence ID" value="XM_028619200.1"/>
</dbReference>
<dbReference type="GeneID" id="39588074"/>
<gene>
    <name evidence="7" type="primary">UGA4</name>
    <name evidence="7" type="ORF">EHS24_003531</name>
</gene>
<feature type="transmembrane region" description="Helical" evidence="6">
    <location>
        <begin position="406"/>
        <end position="429"/>
    </location>
</feature>
<evidence type="ECO:0000256" key="1">
    <source>
        <dbReference type="ARBA" id="ARBA00004141"/>
    </source>
</evidence>
<keyword evidence="3 6" id="KW-0812">Transmembrane</keyword>
<feature type="transmembrane region" description="Helical" evidence="6">
    <location>
        <begin position="481"/>
        <end position="500"/>
    </location>
</feature>